<dbReference type="Proteomes" id="UP000307749">
    <property type="component" value="Unassembled WGS sequence"/>
</dbReference>
<dbReference type="STRING" id="993689.GCA_002077135_02333"/>
<evidence type="ECO:0000256" key="9">
    <source>
        <dbReference type="HAMAP-Rule" id="MF_00135"/>
    </source>
</evidence>
<keyword evidence="7 9" id="KW-0057">Aromatic amino acid biosynthesis</keyword>
<dbReference type="Gene3D" id="3.20.20.70">
    <property type="entry name" value="Aldolase class I"/>
    <property type="match status" value="1"/>
</dbReference>
<keyword evidence="8 9" id="KW-0413">Isomerase</keyword>
<gene>
    <name evidence="9" type="primary">trpF</name>
    <name evidence="11" type="ORF">B1806_04780</name>
</gene>
<evidence type="ECO:0000256" key="1">
    <source>
        <dbReference type="ARBA" id="ARBA00001164"/>
    </source>
</evidence>
<organism evidence="11 12">
    <name type="scientific">Metallibacterium scheffleri</name>
    <dbReference type="NCBI Taxonomy" id="993689"/>
    <lineage>
        <taxon>Bacteria</taxon>
        <taxon>Pseudomonadati</taxon>
        <taxon>Pseudomonadota</taxon>
        <taxon>Gammaproteobacteria</taxon>
        <taxon>Lysobacterales</taxon>
        <taxon>Rhodanobacteraceae</taxon>
        <taxon>Metallibacterium</taxon>
    </lineage>
</organism>
<evidence type="ECO:0000256" key="2">
    <source>
        <dbReference type="ARBA" id="ARBA00004664"/>
    </source>
</evidence>
<dbReference type="PANTHER" id="PTHR42894:SF1">
    <property type="entry name" value="N-(5'-PHOSPHORIBOSYL)ANTHRANILATE ISOMERASE"/>
    <property type="match status" value="1"/>
</dbReference>
<keyword evidence="6 9" id="KW-0822">Tryptophan biosynthesis</keyword>
<evidence type="ECO:0000256" key="4">
    <source>
        <dbReference type="ARBA" id="ARBA00022272"/>
    </source>
</evidence>
<dbReference type="EC" id="5.3.1.24" evidence="3 9"/>
<evidence type="ECO:0000313" key="11">
    <source>
        <dbReference type="EMBL" id="THD11209.1"/>
    </source>
</evidence>
<dbReference type="InterPro" id="IPR011060">
    <property type="entry name" value="RibuloseP-bd_barrel"/>
</dbReference>
<keyword evidence="5 9" id="KW-0028">Amino-acid biosynthesis</keyword>
<dbReference type="GO" id="GO:0000162">
    <property type="term" value="P:L-tryptophan biosynthetic process"/>
    <property type="evidence" value="ECO:0007669"/>
    <property type="project" value="UniProtKB-UniRule"/>
</dbReference>
<dbReference type="OrthoDB" id="9796196at2"/>
<sequence length="211" mass="22536">MRPRVKICGITRAEDARLAAMLGADAIGLIFTPRSPRCLTLAKALAIRAALPPLVAMVALFMDTPAASVAEIDTALQPDLLQFHGAENDAFCMGFGRPWFKALAMRDAGDVAARMAQYPHAAGFVLDGHGAGEPGGQGMSFDWTQLPPLPTPWLLAGGLTADNVARAVRIARPWGVDVSSGVESAVGIKDPHKLQQFFREIHRETAAQERA</sequence>
<feature type="domain" description="N-(5'phosphoribosyl) anthranilate isomerase (PRAI)" evidence="10">
    <location>
        <begin position="5"/>
        <end position="199"/>
    </location>
</feature>
<dbReference type="InterPro" id="IPR044643">
    <property type="entry name" value="TrpF_fam"/>
</dbReference>
<comment type="caution">
    <text evidence="11">The sequence shown here is derived from an EMBL/GenBank/DDBJ whole genome shotgun (WGS) entry which is preliminary data.</text>
</comment>
<dbReference type="PANTHER" id="PTHR42894">
    <property type="entry name" value="N-(5'-PHOSPHORIBOSYL)ANTHRANILATE ISOMERASE"/>
    <property type="match status" value="1"/>
</dbReference>
<keyword evidence="12" id="KW-1185">Reference proteome</keyword>
<dbReference type="InterPro" id="IPR001240">
    <property type="entry name" value="PRAI_dom"/>
</dbReference>
<protein>
    <recommendedName>
        <fullName evidence="4 9">N-(5'-phosphoribosyl)anthranilate isomerase</fullName>
        <shortName evidence="9">PRAI</shortName>
        <ecNumber evidence="3 9">5.3.1.24</ecNumber>
    </recommendedName>
</protein>
<dbReference type="SUPFAM" id="SSF51366">
    <property type="entry name" value="Ribulose-phoshate binding barrel"/>
    <property type="match status" value="1"/>
</dbReference>
<evidence type="ECO:0000256" key="6">
    <source>
        <dbReference type="ARBA" id="ARBA00022822"/>
    </source>
</evidence>
<accession>A0A4S3KQE5</accession>
<dbReference type="RefSeq" id="WP_081127917.1">
    <property type="nucleotide sequence ID" value="NZ_LDOS01000002.1"/>
</dbReference>
<comment type="similarity">
    <text evidence="9">Belongs to the TrpF family.</text>
</comment>
<dbReference type="NCBIfam" id="NF002298">
    <property type="entry name" value="PRK01222.1-4"/>
    <property type="match status" value="1"/>
</dbReference>
<reference evidence="11 12" key="1">
    <citation type="submission" date="2017-02" db="EMBL/GenBank/DDBJ databases">
        <title>Whole genome sequencing of Metallibacterium scheffleri DSM 24874 (T).</title>
        <authorList>
            <person name="Kumar S."/>
            <person name="Patil P."/>
            <person name="Patil P.B."/>
        </authorList>
    </citation>
    <scope>NUCLEOTIDE SEQUENCE [LARGE SCALE GENOMIC DNA]</scope>
    <source>
        <strain evidence="11 12">DSM 24874</strain>
    </source>
</reference>
<name>A0A4S3KQE5_9GAMM</name>
<dbReference type="AlphaFoldDB" id="A0A4S3KQE5"/>
<comment type="pathway">
    <text evidence="2 9">Amino-acid biosynthesis; L-tryptophan biosynthesis; L-tryptophan from chorismate: step 3/5.</text>
</comment>
<evidence type="ECO:0000256" key="5">
    <source>
        <dbReference type="ARBA" id="ARBA00022605"/>
    </source>
</evidence>
<dbReference type="EMBL" id="MWQO01000015">
    <property type="protein sequence ID" value="THD11209.1"/>
    <property type="molecule type" value="Genomic_DNA"/>
</dbReference>
<dbReference type="HAMAP" id="MF_00135">
    <property type="entry name" value="PRAI"/>
    <property type="match status" value="1"/>
</dbReference>
<dbReference type="InterPro" id="IPR013785">
    <property type="entry name" value="Aldolase_TIM"/>
</dbReference>
<evidence type="ECO:0000256" key="7">
    <source>
        <dbReference type="ARBA" id="ARBA00023141"/>
    </source>
</evidence>
<dbReference type="CDD" id="cd00405">
    <property type="entry name" value="PRAI"/>
    <property type="match status" value="1"/>
</dbReference>
<comment type="catalytic activity">
    <reaction evidence="1 9">
        <text>N-(5-phospho-beta-D-ribosyl)anthranilate = 1-(2-carboxyphenylamino)-1-deoxy-D-ribulose 5-phosphate</text>
        <dbReference type="Rhea" id="RHEA:21540"/>
        <dbReference type="ChEBI" id="CHEBI:18277"/>
        <dbReference type="ChEBI" id="CHEBI:58613"/>
        <dbReference type="EC" id="5.3.1.24"/>
    </reaction>
</comment>
<dbReference type="GO" id="GO:0004640">
    <property type="term" value="F:phosphoribosylanthranilate isomerase activity"/>
    <property type="evidence" value="ECO:0007669"/>
    <property type="project" value="UniProtKB-UniRule"/>
</dbReference>
<dbReference type="UniPathway" id="UPA00035">
    <property type="reaction ID" value="UER00042"/>
</dbReference>
<evidence type="ECO:0000256" key="3">
    <source>
        <dbReference type="ARBA" id="ARBA00012572"/>
    </source>
</evidence>
<dbReference type="Pfam" id="PF00697">
    <property type="entry name" value="PRAI"/>
    <property type="match status" value="1"/>
</dbReference>
<evidence type="ECO:0000259" key="10">
    <source>
        <dbReference type="Pfam" id="PF00697"/>
    </source>
</evidence>
<evidence type="ECO:0000256" key="8">
    <source>
        <dbReference type="ARBA" id="ARBA00023235"/>
    </source>
</evidence>
<proteinExistence type="inferred from homology"/>
<evidence type="ECO:0000313" key="12">
    <source>
        <dbReference type="Proteomes" id="UP000307749"/>
    </source>
</evidence>